<dbReference type="GO" id="GO:0003735">
    <property type="term" value="F:structural constituent of ribosome"/>
    <property type="evidence" value="ECO:0007669"/>
    <property type="project" value="InterPro"/>
</dbReference>
<dbReference type="PANTHER" id="PTHR10986">
    <property type="entry name" value="39S RIBOSOMAL PROTEIN L20"/>
    <property type="match status" value="1"/>
</dbReference>
<evidence type="ECO:0000313" key="8">
    <source>
        <dbReference type="Proteomes" id="UP000176501"/>
    </source>
</evidence>
<dbReference type="Gene3D" id="1.10.1900.20">
    <property type="entry name" value="Ribosomal protein L20"/>
    <property type="match status" value="1"/>
</dbReference>
<evidence type="ECO:0000256" key="6">
    <source>
        <dbReference type="RuleBase" id="RU000560"/>
    </source>
</evidence>
<keyword evidence="5 6" id="KW-0699">rRNA-binding</keyword>
<dbReference type="SUPFAM" id="SSF74731">
    <property type="entry name" value="Ribosomal protein L20"/>
    <property type="match status" value="1"/>
</dbReference>
<evidence type="ECO:0000256" key="4">
    <source>
        <dbReference type="ARBA" id="ARBA00035172"/>
    </source>
</evidence>
<keyword evidence="3 5" id="KW-0687">Ribonucleoprotein</keyword>
<dbReference type="PRINTS" id="PR00062">
    <property type="entry name" value="RIBOSOMALL20"/>
</dbReference>
<dbReference type="GO" id="GO:0006412">
    <property type="term" value="P:translation"/>
    <property type="evidence" value="ECO:0007669"/>
    <property type="project" value="InterPro"/>
</dbReference>
<dbReference type="GO" id="GO:0005840">
    <property type="term" value="C:ribosome"/>
    <property type="evidence" value="ECO:0007669"/>
    <property type="project" value="UniProtKB-KW"/>
</dbReference>
<dbReference type="GO" id="GO:0019843">
    <property type="term" value="F:rRNA binding"/>
    <property type="evidence" value="ECO:0007669"/>
    <property type="project" value="UniProtKB-UniRule"/>
</dbReference>
<dbReference type="Gene3D" id="6.10.160.10">
    <property type="match status" value="1"/>
</dbReference>
<dbReference type="GO" id="GO:1990904">
    <property type="term" value="C:ribonucleoprotein complex"/>
    <property type="evidence" value="ECO:0007669"/>
    <property type="project" value="UniProtKB-KW"/>
</dbReference>
<dbReference type="FunFam" id="1.10.1900.20:FF:000001">
    <property type="entry name" value="50S ribosomal protein L20"/>
    <property type="match status" value="1"/>
</dbReference>
<dbReference type="Pfam" id="PF00453">
    <property type="entry name" value="Ribosomal_L20"/>
    <property type="match status" value="1"/>
</dbReference>
<evidence type="ECO:0000256" key="5">
    <source>
        <dbReference type="HAMAP-Rule" id="MF_00382"/>
    </source>
</evidence>
<dbReference type="EMBL" id="MGFE01000020">
    <property type="protein sequence ID" value="OGL98347.1"/>
    <property type="molecule type" value="Genomic_DNA"/>
</dbReference>
<dbReference type="NCBIfam" id="TIGR01032">
    <property type="entry name" value="rplT_bact"/>
    <property type="match status" value="1"/>
</dbReference>
<comment type="caution">
    <text evidence="7">The sequence shown here is derived from an EMBL/GenBank/DDBJ whole genome shotgun (WGS) entry which is preliminary data.</text>
</comment>
<dbReference type="Proteomes" id="UP000176501">
    <property type="component" value="Unassembled WGS sequence"/>
</dbReference>
<accession>A0A1F7W811</accession>
<reference evidence="7 8" key="1">
    <citation type="journal article" date="2016" name="Nat. Commun.">
        <title>Thousands of microbial genomes shed light on interconnected biogeochemical processes in an aquifer system.</title>
        <authorList>
            <person name="Anantharaman K."/>
            <person name="Brown C.T."/>
            <person name="Hug L.A."/>
            <person name="Sharon I."/>
            <person name="Castelle C.J."/>
            <person name="Probst A.J."/>
            <person name="Thomas B.C."/>
            <person name="Singh A."/>
            <person name="Wilkins M.J."/>
            <person name="Karaoz U."/>
            <person name="Brodie E.L."/>
            <person name="Williams K.H."/>
            <person name="Hubbard S.S."/>
            <person name="Banfield J.F."/>
        </authorList>
    </citation>
    <scope>NUCLEOTIDE SEQUENCE [LARGE SCALE GENOMIC DNA]</scope>
</reference>
<proteinExistence type="inferred from homology"/>
<dbReference type="GO" id="GO:0000027">
    <property type="term" value="P:ribosomal large subunit assembly"/>
    <property type="evidence" value="ECO:0007669"/>
    <property type="project" value="UniProtKB-UniRule"/>
</dbReference>
<keyword evidence="2 5" id="KW-0689">Ribosomal protein</keyword>
<organism evidence="7 8">
    <name type="scientific">Candidatus Uhrbacteria bacterium RIFOXYB2_FULL_57_15</name>
    <dbReference type="NCBI Taxonomy" id="1802422"/>
    <lineage>
        <taxon>Bacteria</taxon>
        <taxon>Candidatus Uhriibacteriota</taxon>
    </lineage>
</organism>
<dbReference type="CDD" id="cd07026">
    <property type="entry name" value="Ribosomal_L20"/>
    <property type="match status" value="1"/>
</dbReference>
<dbReference type="HAMAP" id="MF_00382">
    <property type="entry name" value="Ribosomal_bL20"/>
    <property type="match status" value="1"/>
</dbReference>
<dbReference type="AlphaFoldDB" id="A0A1F7W811"/>
<comment type="function">
    <text evidence="5 6">Binds directly to 23S ribosomal RNA and is necessary for the in vitro assembly process of the 50S ribosomal subunit. It is not involved in the protein synthesizing functions of that subunit.</text>
</comment>
<evidence type="ECO:0000256" key="2">
    <source>
        <dbReference type="ARBA" id="ARBA00022980"/>
    </source>
</evidence>
<protein>
    <recommendedName>
        <fullName evidence="4 5">Large ribosomal subunit protein bL20</fullName>
    </recommendedName>
</protein>
<comment type="similarity">
    <text evidence="1 5 6">Belongs to the bacterial ribosomal protein bL20 family.</text>
</comment>
<name>A0A1F7W811_9BACT</name>
<keyword evidence="5 6" id="KW-0694">RNA-binding</keyword>
<dbReference type="InterPro" id="IPR005813">
    <property type="entry name" value="Ribosomal_bL20"/>
</dbReference>
<evidence type="ECO:0000256" key="1">
    <source>
        <dbReference type="ARBA" id="ARBA00007698"/>
    </source>
</evidence>
<sequence length="115" mass="13496">MPRVTRGTQHVKRRKNLLKKTKGMMWGRKSKIRLARVAELKAGKYAYRDRRVKKRTFRQLWQVRLNAAVRPLGLSYSRFMDGIHKAGIELDRKILSTLAKDQPQVFEAIVAHIKK</sequence>
<dbReference type="InterPro" id="IPR035566">
    <property type="entry name" value="Ribosomal_protein_bL20_C"/>
</dbReference>
<evidence type="ECO:0000256" key="3">
    <source>
        <dbReference type="ARBA" id="ARBA00023274"/>
    </source>
</evidence>
<gene>
    <name evidence="5" type="primary">rplT</name>
    <name evidence="7" type="ORF">A2304_01465</name>
</gene>
<evidence type="ECO:0000313" key="7">
    <source>
        <dbReference type="EMBL" id="OGL98347.1"/>
    </source>
</evidence>